<dbReference type="EMBL" id="AY123119">
    <property type="protein sequence ID" value="AAM93991.1"/>
    <property type="molecule type" value="mRNA"/>
</dbReference>
<dbReference type="Pfam" id="PF21969">
    <property type="entry name" value="MGS_GT"/>
    <property type="match status" value="1"/>
</dbReference>
<accession>Q7XZ33</accession>
<dbReference type="CAZy" id="GT78">
    <property type="family name" value="Glycosyltransferase Family 78"/>
</dbReference>
<organism evidence="3">
    <name type="scientific">Griffithsia japonica</name>
    <name type="common">Red alga</name>
    <dbReference type="NCBI Taxonomy" id="83288"/>
    <lineage>
        <taxon>Eukaryota</taxon>
        <taxon>Rhodophyta</taxon>
        <taxon>Florideophyceae</taxon>
        <taxon>Rhodymeniophycidae</taxon>
        <taxon>Ceramiales</taxon>
        <taxon>Ceramiaceae</taxon>
        <taxon>Griffithsia</taxon>
    </lineage>
</organism>
<dbReference type="InterPro" id="IPR029044">
    <property type="entry name" value="Nucleotide-diphossugar_trans"/>
</dbReference>
<feature type="non-terminal residue" evidence="3">
    <location>
        <position position="214"/>
    </location>
</feature>
<sequence>MSIVCFPFKKEHVPTVLRNVEIAANHPAVSLVLLAGACANDCFSEVAKAVSIKDTSSSPYPVPVRTEVQERLGTKLRAGKGDGMNSAMRYFLTAHERPENRMSAPAERLHFYDADIESFDADWITKAEGGRRAGLRRRAPLLPALLHRRTGHLGRSPRSASPSSGRAPPSPGSSSPSAASSASHALLSRHSWPTSALSARATGASTPCTRFVCA</sequence>
<dbReference type="Gene3D" id="3.90.550.10">
    <property type="entry name" value="Spore Coat Polysaccharide Biosynthesis Protein SpsA, Chain A"/>
    <property type="match status" value="1"/>
</dbReference>
<proteinExistence type="evidence at transcript level"/>
<dbReference type="AlphaFoldDB" id="Q7XZ33"/>
<dbReference type="InterPro" id="IPR054145">
    <property type="entry name" value="MGS_GT"/>
</dbReference>
<name>Q7XZ33_GRIJA</name>
<evidence type="ECO:0000256" key="1">
    <source>
        <dbReference type="SAM" id="MobiDB-lite"/>
    </source>
</evidence>
<feature type="region of interest" description="Disordered" evidence="1">
    <location>
        <begin position="143"/>
        <end position="185"/>
    </location>
</feature>
<evidence type="ECO:0000313" key="3">
    <source>
        <dbReference type="EMBL" id="AAM93991.1"/>
    </source>
</evidence>
<feature type="compositionally biased region" description="Low complexity" evidence="1">
    <location>
        <begin position="156"/>
        <end position="185"/>
    </location>
</feature>
<feature type="domain" description="Mannosylglycerate synthase GT" evidence="2">
    <location>
        <begin position="2"/>
        <end position="129"/>
    </location>
</feature>
<evidence type="ECO:0000259" key="2">
    <source>
        <dbReference type="Pfam" id="PF21969"/>
    </source>
</evidence>
<dbReference type="SUPFAM" id="SSF53448">
    <property type="entry name" value="Nucleotide-diphospho-sugar transferases"/>
    <property type="match status" value="1"/>
</dbReference>
<protein>
    <submittedName>
        <fullName evidence="3">Mannosylglycerate synthase</fullName>
    </submittedName>
</protein>
<reference evidence="3" key="1">
    <citation type="submission" date="2002-06" db="EMBL/GenBank/DDBJ databases">
        <authorList>
            <person name="Liu C.L."/>
            <person name="Lee Y.K."/>
            <person name="Lee H.K."/>
        </authorList>
    </citation>
    <scope>NUCLEOTIDE SEQUENCE</scope>
</reference>